<feature type="modified residue" description="4-aspartylphosphate" evidence="1">
    <location>
        <position position="53"/>
    </location>
</feature>
<keyword evidence="4" id="KW-1185">Reference proteome</keyword>
<dbReference type="GO" id="GO:0000156">
    <property type="term" value="F:phosphorelay response regulator activity"/>
    <property type="evidence" value="ECO:0007669"/>
    <property type="project" value="TreeGrafter"/>
</dbReference>
<reference evidence="4" key="1">
    <citation type="submission" date="2018-11" db="EMBL/GenBank/DDBJ databases">
        <title>Complete genome sequence of Paenibacillus sp. ML311-T8.</title>
        <authorList>
            <person name="Nam Y.-D."/>
            <person name="Kang J."/>
            <person name="Chung W.-H."/>
            <person name="Park Y.S."/>
        </authorList>
    </citation>
    <scope>NUCLEOTIDE SEQUENCE [LARGE SCALE GENOMIC DNA]</scope>
    <source>
        <strain evidence="4">ML311-T8</strain>
    </source>
</reference>
<evidence type="ECO:0000313" key="3">
    <source>
        <dbReference type="EMBL" id="QGQ94197.1"/>
    </source>
</evidence>
<dbReference type="OrthoDB" id="3190595at2"/>
<evidence type="ECO:0000259" key="2">
    <source>
        <dbReference type="PROSITE" id="PS50110"/>
    </source>
</evidence>
<evidence type="ECO:0000313" key="4">
    <source>
        <dbReference type="Proteomes" id="UP000426246"/>
    </source>
</evidence>
<dbReference type="KEGG" id="ppsc:EHS13_04375"/>
<dbReference type="InterPro" id="IPR051271">
    <property type="entry name" value="2C-system_Tx_regulators"/>
</dbReference>
<dbReference type="Pfam" id="PF00072">
    <property type="entry name" value="Response_reg"/>
    <property type="match status" value="1"/>
</dbReference>
<dbReference type="SUPFAM" id="SSF52172">
    <property type="entry name" value="CheY-like"/>
    <property type="match status" value="1"/>
</dbReference>
<sequence length="122" mass="13968">MKVIIVDDEKAMHLIMKTLLSKIPNIEILGLFHDTASAALFLNNHTVNIVFLDISMPKESGMQFARRIAKTSLNLHIVFVTSYKEYALDAFDMYVLDYIVKPVSLERLEKTVKKAIDRHSVM</sequence>
<dbReference type="EMBL" id="CP034235">
    <property type="protein sequence ID" value="QGQ94197.1"/>
    <property type="molecule type" value="Genomic_DNA"/>
</dbReference>
<dbReference type="PANTHER" id="PTHR45526:SF1">
    <property type="entry name" value="TRANSCRIPTIONAL REGULATORY PROTEIN DCUR-RELATED"/>
    <property type="match status" value="1"/>
</dbReference>
<dbReference type="SMART" id="SM00448">
    <property type="entry name" value="REC"/>
    <property type="match status" value="1"/>
</dbReference>
<name>A0A6B8RE39_9BACL</name>
<keyword evidence="1" id="KW-0597">Phosphoprotein</keyword>
<protein>
    <submittedName>
        <fullName evidence="3">Response regulator</fullName>
    </submittedName>
</protein>
<feature type="domain" description="Response regulatory" evidence="2">
    <location>
        <begin position="2"/>
        <end position="116"/>
    </location>
</feature>
<proteinExistence type="predicted"/>
<dbReference type="InterPro" id="IPR011006">
    <property type="entry name" value="CheY-like_superfamily"/>
</dbReference>
<dbReference type="Gene3D" id="3.40.50.2300">
    <property type="match status" value="1"/>
</dbReference>
<dbReference type="Proteomes" id="UP000426246">
    <property type="component" value="Chromosome"/>
</dbReference>
<evidence type="ECO:0000256" key="1">
    <source>
        <dbReference type="PROSITE-ProRule" id="PRU00169"/>
    </source>
</evidence>
<accession>A0A6B8RE39</accession>
<dbReference type="PROSITE" id="PS50110">
    <property type="entry name" value="RESPONSE_REGULATORY"/>
    <property type="match status" value="1"/>
</dbReference>
<dbReference type="AlphaFoldDB" id="A0A6B8RE39"/>
<dbReference type="InterPro" id="IPR001789">
    <property type="entry name" value="Sig_transdc_resp-reg_receiver"/>
</dbReference>
<dbReference type="RefSeq" id="WP_155699195.1">
    <property type="nucleotide sequence ID" value="NZ_CP034235.1"/>
</dbReference>
<dbReference type="PANTHER" id="PTHR45526">
    <property type="entry name" value="TRANSCRIPTIONAL REGULATORY PROTEIN DPIA"/>
    <property type="match status" value="1"/>
</dbReference>
<gene>
    <name evidence="3" type="ORF">EHS13_04375</name>
</gene>
<organism evidence="3 4">
    <name type="scientific">Paenibacillus psychroresistens</name>
    <dbReference type="NCBI Taxonomy" id="1778678"/>
    <lineage>
        <taxon>Bacteria</taxon>
        <taxon>Bacillati</taxon>
        <taxon>Bacillota</taxon>
        <taxon>Bacilli</taxon>
        <taxon>Bacillales</taxon>
        <taxon>Paenibacillaceae</taxon>
        <taxon>Paenibacillus</taxon>
    </lineage>
</organism>